<gene>
    <name evidence="2" type="ORF">AGOR_G00232370</name>
</gene>
<evidence type="ECO:0000313" key="2">
    <source>
        <dbReference type="EMBL" id="KAI1883518.1"/>
    </source>
</evidence>
<dbReference type="EMBL" id="JAERUA010000023">
    <property type="protein sequence ID" value="KAI1883518.1"/>
    <property type="molecule type" value="Genomic_DNA"/>
</dbReference>
<feature type="region of interest" description="Disordered" evidence="1">
    <location>
        <begin position="1"/>
        <end position="104"/>
    </location>
</feature>
<organism evidence="2 3">
    <name type="scientific">Albula goreensis</name>
    <dbReference type="NCBI Taxonomy" id="1534307"/>
    <lineage>
        <taxon>Eukaryota</taxon>
        <taxon>Metazoa</taxon>
        <taxon>Chordata</taxon>
        <taxon>Craniata</taxon>
        <taxon>Vertebrata</taxon>
        <taxon>Euteleostomi</taxon>
        <taxon>Actinopterygii</taxon>
        <taxon>Neopterygii</taxon>
        <taxon>Teleostei</taxon>
        <taxon>Albuliformes</taxon>
        <taxon>Albulidae</taxon>
        <taxon>Albula</taxon>
    </lineage>
</organism>
<name>A0A8T3CLR7_9TELE</name>
<evidence type="ECO:0000313" key="3">
    <source>
        <dbReference type="Proteomes" id="UP000829720"/>
    </source>
</evidence>
<accession>A0A8T3CLR7</accession>
<feature type="compositionally biased region" description="Low complexity" evidence="1">
    <location>
        <begin position="206"/>
        <end position="229"/>
    </location>
</feature>
<reference evidence="2" key="1">
    <citation type="submission" date="2021-01" db="EMBL/GenBank/DDBJ databases">
        <authorList>
            <person name="Zahm M."/>
            <person name="Roques C."/>
            <person name="Cabau C."/>
            <person name="Klopp C."/>
            <person name="Donnadieu C."/>
            <person name="Jouanno E."/>
            <person name="Lampietro C."/>
            <person name="Louis A."/>
            <person name="Herpin A."/>
            <person name="Echchiki A."/>
            <person name="Berthelot C."/>
            <person name="Parey E."/>
            <person name="Roest-Crollius H."/>
            <person name="Braasch I."/>
            <person name="Postlethwait J."/>
            <person name="Bobe J."/>
            <person name="Montfort J."/>
            <person name="Bouchez O."/>
            <person name="Begum T."/>
            <person name="Mejri S."/>
            <person name="Adams A."/>
            <person name="Chen W.-J."/>
            <person name="Guiguen Y."/>
        </authorList>
    </citation>
    <scope>NUCLEOTIDE SEQUENCE</scope>
    <source>
        <tissue evidence="2">Blood</tissue>
    </source>
</reference>
<dbReference type="AlphaFoldDB" id="A0A8T3CLR7"/>
<sequence>MRMSHAPSAAGGPSRGTASAGPAWTSWMCSLSQGISARPPQGGHRRGAESRGEHGERPDRPERAAGGQFPPQHGWQQHRQPGGGASQPDHAHRQDGLRDQHLLVRKLGPQRGLLLRGPLLTQGAVGLHSQRQRQARGQQEHALQGQELPEEDGESAPQELAQQEEESGGVQADDQRAGAAGGRGRGEAAPAQLRGDLQPERAPTEPQCLLLRPDQQQQQPIGGRQQRGQHAQPRGSGPQPKRRLLQQQQQAGRDVPGGI</sequence>
<protein>
    <submittedName>
        <fullName evidence="2">Uncharacterized protein</fullName>
    </submittedName>
</protein>
<feature type="region of interest" description="Disordered" evidence="1">
    <location>
        <begin position="126"/>
        <end position="259"/>
    </location>
</feature>
<dbReference type="Proteomes" id="UP000829720">
    <property type="component" value="Unassembled WGS sequence"/>
</dbReference>
<keyword evidence="3" id="KW-1185">Reference proteome</keyword>
<feature type="compositionally biased region" description="Basic and acidic residues" evidence="1">
    <location>
        <begin position="46"/>
        <end position="63"/>
    </location>
</feature>
<evidence type="ECO:0000256" key="1">
    <source>
        <dbReference type="SAM" id="MobiDB-lite"/>
    </source>
</evidence>
<feature type="compositionally biased region" description="Basic and acidic residues" evidence="1">
    <location>
        <begin position="89"/>
        <end position="102"/>
    </location>
</feature>
<proteinExistence type="predicted"/>
<comment type="caution">
    <text evidence="2">The sequence shown here is derived from an EMBL/GenBank/DDBJ whole genome shotgun (WGS) entry which is preliminary data.</text>
</comment>